<evidence type="ECO:0000256" key="1">
    <source>
        <dbReference type="SAM" id="MobiDB-lite"/>
    </source>
</evidence>
<feature type="compositionally biased region" description="Basic and acidic residues" evidence="1">
    <location>
        <begin position="333"/>
        <end position="359"/>
    </location>
</feature>
<feature type="compositionally biased region" description="Polar residues" evidence="1">
    <location>
        <begin position="495"/>
        <end position="505"/>
    </location>
</feature>
<evidence type="ECO:0000313" key="2">
    <source>
        <dbReference type="EMBL" id="KAG5671165.1"/>
    </source>
</evidence>
<feature type="compositionally biased region" description="Basic and acidic residues" evidence="1">
    <location>
        <begin position="133"/>
        <end position="149"/>
    </location>
</feature>
<feature type="region of interest" description="Disordered" evidence="1">
    <location>
        <begin position="333"/>
        <end position="361"/>
    </location>
</feature>
<reference evidence="2" key="1">
    <citation type="submission" date="2021-03" db="EMBL/GenBank/DDBJ databases">
        <title>Chromosome level genome of the anhydrobiotic midge Polypedilum vanderplanki.</title>
        <authorList>
            <person name="Yoshida Y."/>
            <person name="Kikawada T."/>
            <person name="Gusev O."/>
        </authorList>
    </citation>
    <scope>NUCLEOTIDE SEQUENCE</scope>
    <source>
        <strain evidence="2">NIAS01</strain>
        <tissue evidence="2">Whole body or cell culture</tissue>
    </source>
</reference>
<evidence type="ECO:0000313" key="3">
    <source>
        <dbReference type="Proteomes" id="UP001107558"/>
    </source>
</evidence>
<feature type="region of interest" description="Disordered" evidence="1">
    <location>
        <begin position="277"/>
        <end position="301"/>
    </location>
</feature>
<dbReference type="Proteomes" id="UP001107558">
    <property type="component" value="Chromosome 3"/>
</dbReference>
<feature type="compositionally biased region" description="Low complexity" evidence="1">
    <location>
        <begin position="408"/>
        <end position="424"/>
    </location>
</feature>
<feature type="compositionally biased region" description="Basic and acidic residues" evidence="1">
    <location>
        <begin position="39"/>
        <end position="49"/>
    </location>
</feature>
<gene>
    <name evidence="2" type="ORF">PVAND_001377</name>
</gene>
<protein>
    <submittedName>
        <fullName evidence="2">Uncharacterized protein</fullName>
    </submittedName>
</protein>
<feature type="region of interest" description="Disordered" evidence="1">
    <location>
        <begin position="124"/>
        <end position="149"/>
    </location>
</feature>
<dbReference type="OrthoDB" id="7741881at2759"/>
<accession>A0A9J6BN81</accession>
<feature type="region of interest" description="Disordered" evidence="1">
    <location>
        <begin position="394"/>
        <end position="441"/>
    </location>
</feature>
<proteinExistence type="predicted"/>
<feature type="region of interest" description="Disordered" evidence="1">
    <location>
        <begin position="237"/>
        <end position="262"/>
    </location>
</feature>
<feature type="compositionally biased region" description="Basic and acidic residues" evidence="1">
    <location>
        <begin position="289"/>
        <end position="301"/>
    </location>
</feature>
<feature type="compositionally biased region" description="Basic and acidic residues" evidence="1">
    <location>
        <begin position="238"/>
        <end position="254"/>
    </location>
</feature>
<keyword evidence="3" id="KW-1185">Reference proteome</keyword>
<comment type="caution">
    <text evidence="2">The sequence shown here is derived from an EMBL/GenBank/DDBJ whole genome shotgun (WGS) entry which is preliminary data.</text>
</comment>
<sequence>MNRERDSEIIHDLVTSKYKIAERNRLAKIKFLSNMSVDKVNDGKRRDSEPSLAQTERVEVRPVDLSVPGTPVSSHYLASLRKLNRNRNDIETDSEDEDEDNANHNQRSFTQELQDGLKQFTSNMEKLQQQEDSSSHDTKKEETTEEITVKKEPALSRVEQYFRDSARRGSLTRDFSEVVQQFDPKLLQENGNSSSHVKPGTPVSSKLIKAEKKSSTKLGTFDMKKLETLKSPEVVKQASEKLKTPEIAAPEKPKRMNPVPLTPTVVPATSVAFNKEDFPPVSSSSISTNEKKELPAIDKKNFPPVSSSTISAIDKTDFSAVSSAALIEAEKKDFEAVEEKKDSKAKEKQVSTVIDKKDFPPVSSSTFIAAEKKEIPTVDKKDLTAIENQDFTASKKKDFSQVSSQTDSTPRSPSNESTSSDSSSMVVIDKKDFPSISSNNNNQHIEPIIEIKSMPTKSQSNEIKPTTFISTATIITNGNEEKQQKSKKAMKRTESNVSISSNRSDVSVPGTPVDSRRLFSNKTAEDFSDDDSDMEIIDSSEVKALAQEFVDKIETLVQKTMEDEQIAINKKDDDEEKQGEHKLLIIYDDISNNKVKEYFDQSEKEKSYQRTFSEVESFNVPSEEVKEKVEKFFKESEEKKSLTRGFSEAVNYIEPVDIEKLFKPGTPVSSQTVATLKKEILGDEIIEEEREIDPVKLKQMEAFQKAHEALHPVDFKVDEYFEQSKERQTLKRDFSEVYGEIGGKKEVPKEITNPNIQKFFEESDAQKTFRRQFSEAFQTLPPRIKDILVEQQLEQPKSGRSTSIFSAPPDCSDNLGHHVSKKSGKKYGIDKYFATSLYRTAYHRNNADRRGSEPNHRLAILEDEYVFGETDALRSEVFQDDDSTPIRNTDDGDYEQQNVQFWRDFLKPYTLNLPTDIVMRDELIDKYTKYTLE</sequence>
<feature type="region of interest" description="Disordered" evidence="1">
    <location>
        <begin position="38"/>
        <end position="72"/>
    </location>
</feature>
<organism evidence="2 3">
    <name type="scientific">Polypedilum vanderplanki</name>
    <name type="common">Sleeping chironomid midge</name>
    <dbReference type="NCBI Taxonomy" id="319348"/>
    <lineage>
        <taxon>Eukaryota</taxon>
        <taxon>Metazoa</taxon>
        <taxon>Ecdysozoa</taxon>
        <taxon>Arthropoda</taxon>
        <taxon>Hexapoda</taxon>
        <taxon>Insecta</taxon>
        <taxon>Pterygota</taxon>
        <taxon>Neoptera</taxon>
        <taxon>Endopterygota</taxon>
        <taxon>Diptera</taxon>
        <taxon>Nematocera</taxon>
        <taxon>Chironomoidea</taxon>
        <taxon>Chironomidae</taxon>
        <taxon>Chironominae</taxon>
        <taxon>Polypedilum</taxon>
        <taxon>Polypedilum</taxon>
    </lineage>
</organism>
<name>A0A9J6BN81_POLVA</name>
<feature type="region of interest" description="Disordered" evidence="1">
    <location>
        <begin position="479"/>
        <end position="513"/>
    </location>
</feature>
<dbReference type="EMBL" id="JADBJN010000003">
    <property type="protein sequence ID" value="KAG5671165.1"/>
    <property type="molecule type" value="Genomic_DNA"/>
</dbReference>
<dbReference type="AlphaFoldDB" id="A0A9J6BN81"/>
<feature type="region of interest" description="Disordered" evidence="1">
    <location>
        <begin position="188"/>
        <end position="212"/>
    </location>
</feature>